<dbReference type="PANTHER" id="PTHR33872">
    <property type="entry name" value="DNA POLYMERASE EPSILON CATALYTIC SUBUNIT A"/>
    <property type="match status" value="1"/>
</dbReference>
<dbReference type="AlphaFoldDB" id="A0AAP0R682"/>
<reference evidence="1 2" key="1">
    <citation type="journal article" date="2024" name="Plant J.">
        <title>Genome sequences and population genomics reveal climatic adaptation and genomic divergence between two closely related sweetgum species.</title>
        <authorList>
            <person name="Xu W.Q."/>
            <person name="Ren C.Q."/>
            <person name="Zhang X.Y."/>
            <person name="Comes H.P."/>
            <person name="Liu X.H."/>
            <person name="Li Y.G."/>
            <person name="Kettle C.J."/>
            <person name="Jalonen R."/>
            <person name="Gaisberger H."/>
            <person name="Ma Y.Z."/>
            <person name="Qiu Y.X."/>
        </authorList>
    </citation>
    <scope>NUCLEOTIDE SEQUENCE [LARGE SCALE GENOMIC DNA]</scope>
    <source>
        <strain evidence="1">Hangzhou</strain>
    </source>
</reference>
<gene>
    <name evidence="1" type="ORF">L1049_026212</name>
</gene>
<evidence type="ECO:0000313" key="2">
    <source>
        <dbReference type="Proteomes" id="UP001415857"/>
    </source>
</evidence>
<proteinExistence type="predicted"/>
<comment type="caution">
    <text evidence="1">The sequence shown here is derived from an EMBL/GenBank/DDBJ whole genome shotgun (WGS) entry which is preliminary data.</text>
</comment>
<protein>
    <submittedName>
        <fullName evidence="1">Uncharacterized protein</fullName>
    </submittedName>
</protein>
<keyword evidence="2" id="KW-1185">Reference proteome</keyword>
<dbReference type="EMBL" id="JBBPBK010000014">
    <property type="protein sequence ID" value="KAK9270630.1"/>
    <property type="molecule type" value="Genomic_DNA"/>
</dbReference>
<dbReference type="PANTHER" id="PTHR33872:SF2">
    <property type="entry name" value="DNA POLYMERASE EPSILON CATALYTIC SUBUNIT A"/>
    <property type="match status" value="1"/>
</dbReference>
<dbReference type="Proteomes" id="UP001415857">
    <property type="component" value="Unassembled WGS sequence"/>
</dbReference>
<evidence type="ECO:0000313" key="1">
    <source>
        <dbReference type="EMBL" id="KAK9270630.1"/>
    </source>
</evidence>
<name>A0AAP0R682_LIQFO</name>
<sequence>MGSLMAGWNSPITDPKSVRYQRNWSLTRGEIEAYWSSKKKTEEEHLRAICGSLDISQDDTPEESGRRVLQRSTSLPLSNTKENFMDISTETSFEKLIKKNGWWTWSNSAFLNEPPVLASEGPPNTYGPQIHVASFASPEHN</sequence>
<organism evidence="1 2">
    <name type="scientific">Liquidambar formosana</name>
    <name type="common">Formosan gum</name>
    <dbReference type="NCBI Taxonomy" id="63359"/>
    <lineage>
        <taxon>Eukaryota</taxon>
        <taxon>Viridiplantae</taxon>
        <taxon>Streptophyta</taxon>
        <taxon>Embryophyta</taxon>
        <taxon>Tracheophyta</taxon>
        <taxon>Spermatophyta</taxon>
        <taxon>Magnoliopsida</taxon>
        <taxon>eudicotyledons</taxon>
        <taxon>Gunneridae</taxon>
        <taxon>Pentapetalae</taxon>
        <taxon>Saxifragales</taxon>
        <taxon>Altingiaceae</taxon>
        <taxon>Liquidambar</taxon>
    </lineage>
</organism>
<accession>A0AAP0R682</accession>